<dbReference type="EMBL" id="LR593886">
    <property type="protein sequence ID" value="VTR96483.1"/>
    <property type="molecule type" value="Genomic_DNA"/>
</dbReference>
<gene>
    <name evidence="2" type="ORF">SOIL9_12310</name>
</gene>
<dbReference type="Proteomes" id="UP000464178">
    <property type="component" value="Chromosome"/>
</dbReference>
<dbReference type="RefSeq" id="WP_162670763.1">
    <property type="nucleotide sequence ID" value="NZ_LR593886.1"/>
</dbReference>
<evidence type="ECO:0000313" key="2">
    <source>
        <dbReference type="EMBL" id="VTR96483.1"/>
    </source>
</evidence>
<evidence type="ECO:0000256" key="1">
    <source>
        <dbReference type="SAM" id="MobiDB-lite"/>
    </source>
</evidence>
<reference evidence="2 3" key="1">
    <citation type="submission" date="2019-05" db="EMBL/GenBank/DDBJ databases">
        <authorList>
            <consortium name="Science for Life Laboratories"/>
        </authorList>
    </citation>
    <scope>NUCLEOTIDE SEQUENCE [LARGE SCALE GENOMIC DNA]</scope>
    <source>
        <strain evidence="2">Soil9</strain>
    </source>
</reference>
<sequence>MPRRYLITLPFVALIAGCGERQPEFAVVEGTITRNGRPAAHIEVAFYADENTQGPRTSGTTDANGRYQLLTETGQAGAVAGRYRVCLYDRDPALLVSANRLSLTPAQAQKLPAEVAAKLPSTNGRSSSRVPDPYTRPWETPLRAEVRPGTQALDFQIP</sequence>
<feature type="region of interest" description="Disordered" evidence="1">
    <location>
        <begin position="114"/>
        <end position="139"/>
    </location>
</feature>
<feature type="compositionally biased region" description="Polar residues" evidence="1">
    <location>
        <begin position="120"/>
        <end position="129"/>
    </location>
</feature>
<protein>
    <recommendedName>
        <fullName evidence="4">Carboxypeptidase regulatory-like domain-containing protein</fullName>
    </recommendedName>
</protein>
<organism evidence="2 3">
    <name type="scientific">Gemmata massiliana</name>
    <dbReference type="NCBI Taxonomy" id="1210884"/>
    <lineage>
        <taxon>Bacteria</taxon>
        <taxon>Pseudomonadati</taxon>
        <taxon>Planctomycetota</taxon>
        <taxon>Planctomycetia</taxon>
        <taxon>Gemmatales</taxon>
        <taxon>Gemmataceae</taxon>
        <taxon>Gemmata</taxon>
    </lineage>
</organism>
<proteinExistence type="predicted"/>
<evidence type="ECO:0008006" key="4">
    <source>
        <dbReference type="Google" id="ProtNLM"/>
    </source>
</evidence>
<dbReference type="KEGG" id="gms:SOIL9_12310"/>
<dbReference type="AlphaFoldDB" id="A0A6P2D661"/>
<name>A0A6P2D661_9BACT</name>
<evidence type="ECO:0000313" key="3">
    <source>
        <dbReference type="Proteomes" id="UP000464178"/>
    </source>
</evidence>
<accession>A0A6P2D661</accession>
<dbReference type="PROSITE" id="PS51257">
    <property type="entry name" value="PROKAR_LIPOPROTEIN"/>
    <property type="match status" value="1"/>
</dbReference>
<keyword evidence="3" id="KW-1185">Reference proteome</keyword>